<keyword evidence="2" id="KW-1185">Reference proteome</keyword>
<comment type="caution">
    <text evidence="1">The sequence shown here is derived from an EMBL/GenBank/DDBJ whole genome shotgun (WGS) entry which is preliminary data.</text>
</comment>
<evidence type="ECO:0000313" key="1">
    <source>
        <dbReference type="EMBL" id="GKV12879.1"/>
    </source>
</evidence>
<organism evidence="1 2">
    <name type="scientific">Rubroshorea leprosula</name>
    <dbReference type="NCBI Taxonomy" id="152421"/>
    <lineage>
        <taxon>Eukaryota</taxon>
        <taxon>Viridiplantae</taxon>
        <taxon>Streptophyta</taxon>
        <taxon>Embryophyta</taxon>
        <taxon>Tracheophyta</taxon>
        <taxon>Spermatophyta</taxon>
        <taxon>Magnoliopsida</taxon>
        <taxon>eudicotyledons</taxon>
        <taxon>Gunneridae</taxon>
        <taxon>Pentapetalae</taxon>
        <taxon>rosids</taxon>
        <taxon>malvids</taxon>
        <taxon>Malvales</taxon>
        <taxon>Dipterocarpaceae</taxon>
        <taxon>Rubroshorea</taxon>
    </lineage>
</organism>
<accession>A0AAV5JE41</accession>
<evidence type="ECO:0000313" key="2">
    <source>
        <dbReference type="Proteomes" id="UP001054252"/>
    </source>
</evidence>
<dbReference type="AlphaFoldDB" id="A0AAV5JE41"/>
<sequence length="129" mass="14789">MKPESKQTFRNKTDKSSASCYDFTKLSEALESTQQNNSGGFIATVADSGAVRSDSKSLYELKEMSQALNHVEKNLKKVKRSLKPKKRCKKLMNRKQSINIQAFEDFEKLNPIAYLLFQERPFTILSVVY</sequence>
<dbReference type="Proteomes" id="UP001054252">
    <property type="component" value="Unassembled WGS sequence"/>
</dbReference>
<proteinExistence type="predicted"/>
<dbReference type="EMBL" id="BPVZ01000037">
    <property type="protein sequence ID" value="GKV12879.1"/>
    <property type="molecule type" value="Genomic_DNA"/>
</dbReference>
<protein>
    <submittedName>
        <fullName evidence="1">Uncharacterized protein</fullName>
    </submittedName>
</protein>
<name>A0AAV5JE41_9ROSI</name>
<gene>
    <name evidence="1" type="ORF">SLEP1_g23968</name>
</gene>
<reference evidence="1 2" key="1">
    <citation type="journal article" date="2021" name="Commun. Biol.">
        <title>The genome of Shorea leprosula (Dipterocarpaceae) highlights the ecological relevance of drought in aseasonal tropical rainforests.</title>
        <authorList>
            <person name="Ng K.K.S."/>
            <person name="Kobayashi M.J."/>
            <person name="Fawcett J.A."/>
            <person name="Hatakeyama M."/>
            <person name="Paape T."/>
            <person name="Ng C.H."/>
            <person name="Ang C.C."/>
            <person name="Tnah L.H."/>
            <person name="Lee C.T."/>
            <person name="Nishiyama T."/>
            <person name="Sese J."/>
            <person name="O'Brien M.J."/>
            <person name="Copetti D."/>
            <person name="Mohd Noor M.I."/>
            <person name="Ong R.C."/>
            <person name="Putra M."/>
            <person name="Sireger I.Z."/>
            <person name="Indrioko S."/>
            <person name="Kosugi Y."/>
            <person name="Izuno A."/>
            <person name="Isagi Y."/>
            <person name="Lee S.L."/>
            <person name="Shimizu K.K."/>
        </authorList>
    </citation>
    <scope>NUCLEOTIDE SEQUENCE [LARGE SCALE GENOMIC DNA]</scope>
    <source>
        <strain evidence="1">214</strain>
    </source>
</reference>